<dbReference type="CDD" id="cd07100">
    <property type="entry name" value="ALDH_SSADH1_GabD1"/>
    <property type="match status" value="1"/>
</dbReference>
<dbReference type="PANTHER" id="PTHR43217">
    <property type="entry name" value="SUCCINATE SEMIALDEHYDE DEHYDROGENASE [NAD(P)+] SAD"/>
    <property type="match status" value="1"/>
</dbReference>
<dbReference type="InterPro" id="IPR016163">
    <property type="entry name" value="Ald_DH_C"/>
</dbReference>
<accession>A0ABS1KL23</accession>
<dbReference type="Gene3D" id="3.40.309.10">
    <property type="entry name" value="Aldehyde Dehydrogenase, Chain A, domain 2"/>
    <property type="match status" value="1"/>
</dbReference>
<gene>
    <name evidence="5" type="ORF">JI741_02935</name>
</gene>
<feature type="domain" description="Aldehyde dehydrogenase" evidence="4">
    <location>
        <begin position="3"/>
        <end position="447"/>
    </location>
</feature>
<dbReference type="InterPro" id="IPR044148">
    <property type="entry name" value="ALDH_GabD1-like"/>
</dbReference>
<sequence>MLKSINPFDQTVVAEFPLMETSLVQQKIDKAGMAYKSWKRTTFADRAALMQKAAALLKANKEEYARTITLEMGKVLTEARAEVEKSAGACEFFANNAEKFLADQVIATDARRSLVSHHATGAILAVMPWNFPFWQVIRFAAPALMAGNVGLLKHASNVPQCSLLLEKVFHEAGFPEGVFQSLLIENKTLEDIIKSDVVQGVALTGSEFAGTQVGAIAGKHIKKTVLELGGSDPFIVFADADLEKTAKIATQSRMQNAGQSCISAKRFIVVEQVKDEFVSRFEANIKALKQGNPFDAHITTGPLARVDLAETLEKQMNASVKQGARLVTGGQRTQGNFQPALIDHVKPGIPAFDEETFGPLAAVITARNEEEAVALANASRYGLGASIWTQDIEKGERWAREVESGSVFINALMKSDQRLPFGGTKKSGYGRELSEAGIKEFVNVKTISIA</sequence>
<reference evidence="5 6" key="1">
    <citation type="submission" date="2021-01" db="EMBL/GenBank/DDBJ databases">
        <title>Chryseolinea sp. Jin1 Genome sequencing and assembly.</title>
        <authorList>
            <person name="Kim I."/>
        </authorList>
    </citation>
    <scope>NUCLEOTIDE SEQUENCE [LARGE SCALE GENOMIC DNA]</scope>
    <source>
        <strain evidence="5 6">Jin1</strain>
    </source>
</reference>
<dbReference type="EMBL" id="JAERRB010000001">
    <property type="protein sequence ID" value="MBL0740154.1"/>
    <property type="molecule type" value="Genomic_DNA"/>
</dbReference>
<dbReference type="Pfam" id="PF00171">
    <property type="entry name" value="Aldedh"/>
    <property type="match status" value="1"/>
</dbReference>
<keyword evidence="3" id="KW-0560">Oxidoreductase</keyword>
<dbReference type="InterPro" id="IPR047110">
    <property type="entry name" value="GABD/Sad-like"/>
</dbReference>
<evidence type="ECO:0000313" key="5">
    <source>
        <dbReference type="EMBL" id="MBL0740154.1"/>
    </source>
</evidence>
<keyword evidence="6" id="KW-1185">Reference proteome</keyword>
<evidence type="ECO:0000313" key="6">
    <source>
        <dbReference type="Proteomes" id="UP000613030"/>
    </source>
</evidence>
<dbReference type="Proteomes" id="UP000613030">
    <property type="component" value="Unassembled WGS sequence"/>
</dbReference>
<dbReference type="SUPFAM" id="SSF53720">
    <property type="entry name" value="ALDH-like"/>
    <property type="match status" value="1"/>
</dbReference>
<proteinExistence type="inferred from homology"/>
<evidence type="ECO:0000259" key="4">
    <source>
        <dbReference type="Pfam" id="PF00171"/>
    </source>
</evidence>
<protein>
    <submittedName>
        <fullName evidence="5">NAD-dependent succinate-semialdehyde dehydrogenase</fullName>
    </submittedName>
</protein>
<organism evidence="5 6">
    <name type="scientific">Chryseolinea lacunae</name>
    <dbReference type="NCBI Taxonomy" id="2801331"/>
    <lineage>
        <taxon>Bacteria</taxon>
        <taxon>Pseudomonadati</taxon>
        <taxon>Bacteroidota</taxon>
        <taxon>Cytophagia</taxon>
        <taxon>Cytophagales</taxon>
        <taxon>Fulvivirgaceae</taxon>
        <taxon>Chryseolinea</taxon>
    </lineage>
</organism>
<evidence type="ECO:0000256" key="1">
    <source>
        <dbReference type="ARBA" id="ARBA00009986"/>
    </source>
</evidence>
<dbReference type="PANTHER" id="PTHR43217:SF1">
    <property type="entry name" value="SUCCINATE SEMIALDEHYDE DEHYDROGENASE [NAD(P)+] SAD"/>
    <property type="match status" value="1"/>
</dbReference>
<dbReference type="RefSeq" id="WP_202007215.1">
    <property type="nucleotide sequence ID" value="NZ_JAERRB010000001.1"/>
</dbReference>
<dbReference type="Gene3D" id="3.40.605.10">
    <property type="entry name" value="Aldehyde Dehydrogenase, Chain A, domain 1"/>
    <property type="match status" value="1"/>
</dbReference>
<evidence type="ECO:0000256" key="3">
    <source>
        <dbReference type="ARBA" id="ARBA00023002"/>
    </source>
</evidence>
<dbReference type="InterPro" id="IPR015590">
    <property type="entry name" value="Aldehyde_DH_dom"/>
</dbReference>
<dbReference type="InterPro" id="IPR016162">
    <property type="entry name" value="Ald_DH_N"/>
</dbReference>
<keyword evidence="2" id="KW-0521">NADP</keyword>
<comment type="caution">
    <text evidence="5">The sequence shown here is derived from an EMBL/GenBank/DDBJ whole genome shotgun (WGS) entry which is preliminary data.</text>
</comment>
<name>A0ABS1KL23_9BACT</name>
<comment type="similarity">
    <text evidence="1">Belongs to the aldehyde dehydrogenase family.</text>
</comment>
<dbReference type="InterPro" id="IPR016161">
    <property type="entry name" value="Ald_DH/histidinol_DH"/>
</dbReference>
<evidence type="ECO:0000256" key="2">
    <source>
        <dbReference type="ARBA" id="ARBA00022857"/>
    </source>
</evidence>